<accession>A0A415DXA3</accession>
<feature type="domain" description="HTH lysR-type" evidence="5">
    <location>
        <begin position="1"/>
        <end position="58"/>
    </location>
</feature>
<dbReference type="Proteomes" id="UP000284841">
    <property type="component" value="Unassembled WGS sequence"/>
</dbReference>
<dbReference type="Gene3D" id="3.40.190.290">
    <property type="match status" value="1"/>
</dbReference>
<gene>
    <name evidence="6" type="ORF">DW099_16135</name>
</gene>
<evidence type="ECO:0000256" key="4">
    <source>
        <dbReference type="ARBA" id="ARBA00023163"/>
    </source>
</evidence>
<dbReference type="PROSITE" id="PS50931">
    <property type="entry name" value="HTH_LYSR"/>
    <property type="match status" value="1"/>
</dbReference>
<sequence>MDLKYLETFKTIIEEGSYARAADKLGYTQSTITFQVQQLEQELSIKLFEKIGRRMQLTKAGETLIPYVEETLLSFTKMQSLGTSLADMKQSLSVGVAETQLCYRLPPLLKKFHQIAPGTKLFLRSMNCYEIRDALVDGRLDMGIFYENVGGNTDSLNLHKMDSHAMTLIASPATKKQYPDFKTPGQRLDIPYIIDEPNCIFREIFTDYLREKDIHLGHTIELWSIPTIINLVKNDMGISYLPTFTVEKDLEEGSLCAIETDYDHMEITAVCAHHKNKWLSPVMQVFIDLLTNAQKS</sequence>
<dbReference type="EMBL" id="QRMS01000005">
    <property type="protein sequence ID" value="RHJ85225.1"/>
    <property type="molecule type" value="Genomic_DNA"/>
</dbReference>
<dbReference type="InterPro" id="IPR036390">
    <property type="entry name" value="WH_DNA-bd_sf"/>
</dbReference>
<evidence type="ECO:0000256" key="1">
    <source>
        <dbReference type="ARBA" id="ARBA00009437"/>
    </source>
</evidence>
<dbReference type="STRING" id="1776384.GCA_900086585_00234"/>
<dbReference type="SUPFAM" id="SSF53850">
    <property type="entry name" value="Periplasmic binding protein-like II"/>
    <property type="match status" value="1"/>
</dbReference>
<dbReference type="CDD" id="cd05466">
    <property type="entry name" value="PBP2_LTTR_substrate"/>
    <property type="match status" value="1"/>
</dbReference>
<keyword evidence="7" id="KW-1185">Reference proteome</keyword>
<dbReference type="InterPro" id="IPR000847">
    <property type="entry name" value="LysR_HTH_N"/>
</dbReference>
<reference evidence="6 7" key="1">
    <citation type="submission" date="2018-08" db="EMBL/GenBank/DDBJ databases">
        <title>A genome reference for cultivated species of the human gut microbiota.</title>
        <authorList>
            <person name="Zou Y."/>
            <person name="Xue W."/>
            <person name="Luo G."/>
        </authorList>
    </citation>
    <scope>NUCLEOTIDE SEQUENCE [LARGE SCALE GENOMIC DNA]</scope>
    <source>
        <strain evidence="6 7">AM07-24</strain>
    </source>
</reference>
<comment type="caution">
    <text evidence="6">The sequence shown here is derived from an EMBL/GenBank/DDBJ whole genome shotgun (WGS) entry which is preliminary data.</text>
</comment>
<evidence type="ECO:0000256" key="2">
    <source>
        <dbReference type="ARBA" id="ARBA00023015"/>
    </source>
</evidence>
<keyword evidence="3" id="KW-0238">DNA-binding</keyword>
<keyword evidence="2" id="KW-0805">Transcription regulation</keyword>
<dbReference type="RefSeq" id="WP_118336369.1">
    <property type="nucleotide sequence ID" value="NZ_AP025567.1"/>
</dbReference>
<evidence type="ECO:0000313" key="6">
    <source>
        <dbReference type="EMBL" id="RHJ85225.1"/>
    </source>
</evidence>
<dbReference type="Pfam" id="PF03466">
    <property type="entry name" value="LysR_substrate"/>
    <property type="match status" value="1"/>
</dbReference>
<keyword evidence="4" id="KW-0804">Transcription</keyword>
<organism evidence="6 7">
    <name type="scientific">Emergencia timonensis</name>
    <dbReference type="NCBI Taxonomy" id="1776384"/>
    <lineage>
        <taxon>Bacteria</taxon>
        <taxon>Bacillati</taxon>
        <taxon>Bacillota</taxon>
        <taxon>Clostridia</taxon>
        <taxon>Peptostreptococcales</taxon>
        <taxon>Anaerovoracaceae</taxon>
        <taxon>Emergencia</taxon>
    </lineage>
</organism>
<name>A0A415DXA3_9FIRM</name>
<dbReference type="GO" id="GO:0000976">
    <property type="term" value="F:transcription cis-regulatory region binding"/>
    <property type="evidence" value="ECO:0007669"/>
    <property type="project" value="TreeGrafter"/>
</dbReference>
<comment type="similarity">
    <text evidence="1">Belongs to the LysR transcriptional regulatory family.</text>
</comment>
<dbReference type="InterPro" id="IPR005119">
    <property type="entry name" value="LysR_subst-bd"/>
</dbReference>
<dbReference type="PANTHER" id="PTHR30126">
    <property type="entry name" value="HTH-TYPE TRANSCRIPTIONAL REGULATOR"/>
    <property type="match status" value="1"/>
</dbReference>
<dbReference type="PRINTS" id="PR00039">
    <property type="entry name" value="HTHLYSR"/>
</dbReference>
<dbReference type="PANTHER" id="PTHR30126:SF5">
    <property type="entry name" value="HTH-TYPE TRANSCRIPTIONAL ACTIVATOR CMPR"/>
    <property type="match status" value="1"/>
</dbReference>
<dbReference type="Pfam" id="PF00126">
    <property type="entry name" value="HTH_1"/>
    <property type="match status" value="1"/>
</dbReference>
<dbReference type="SUPFAM" id="SSF46785">
    <property type="entry name" value="Winged helix' DNA-binding domain"/>
    <property type="match status" value="1"/>
</dbReference>
<dbReference type="InterPro" id="IPR036388">
    <property type="entry name" value="WH-like_DNA-bd_sf"/>
</dbReference>
<evidence type="ECO:0000313" key="7">
    <source>
        <dbReference type="Proteomes" id="UP000284841"/>
    </source>
</evidence>
<proteinExistence type="inferred from homology"/>
<evidence type="ECO:0000259" key="5">
    <source>
        <dbReference type="PROSITE" id="PS50931"/>
    </source>
</evidence>
<evidence type="ECO:0000256" key="3">
    <source>
        <dbReference type="ARBA" id="ARBA00023125"/>
    </source>
</evidence>
<dbReference type="AlphaFoldDB" id="A0A415DXA3"/>
<dbReference type="GO" id="GO:0003700">
    <property type="term" value="F:DNA-binding transcription factor activity"/>
    <property type="evidence" value="ECO:0007669"/>
    <property type="project" value="InterPro"/>
</dbReference>
<protein>
    <submittedName>
        <fullName evidence="6">LysR family transcriptional regulator</fullName>
    </submittedName>
</protein>
<dbReference type="FunFam" id="1.10.10.10:FF:000001">
    <property type="entry name" value="LysR family transcriptional regulator"/>
    <property type="match status" value="1"/>
</dbReference>
<dbReference type="OrthoDB" id="1652954at2"/>
<dbReference type="Gene3D" id="1.10.10.10">
    <property type="entry name" value="Winged helix-like DNA-binding domain superfamily/Winged helix DNA-binding domain"/>
    <property type="match status" value="1"/>
</dbReference>